<reference evidence="2" key="1">
    <citation type="submission" date="2021-02" db="EMBL/GenBank/DDBJ databases">
        <title>Genome-Resolved Metagenomics of a Microbial Community Performing Photosynthetic Biological Nutrient Removal.</title>
        <authorList>
            <person name="Mcdaniel E.A."/>
        </authorList>
    </citation>
    <scope>NUCLEOTIDE SEQUENCE</scope>
    <source>
        <strain evidence="2">UWPOB_OBS1</strain>
    </source>
</reference>
<keyword evidence="1" id="KW-0732">Signal</keyword>
<feature type="signal peptide" evidence="1">
    <location>
        <begin position="1"/>
        <end position="18"/>
    </location>
</feature>
<dbReference type="AlphaFoldDB" id="A0A8J7PC98"/>
<evidence type="ECO:0000256" key="1">
    <source>
        <dbReference type="SAM" id="SignalP"/>
    </source>
</evidence>
<accession>A0A8J7PC98</accession>
<evidence type="ECO:0000313" key="3">
    <source>
        <dbReference type="Proteomes" id="UP000664277"/>
    </source>
</evidence>
<organism evidence="2 3">
    <name type="scientific">Candidatus Obscuribacter phosphatis</name>
    <dbReference type="NCBI Taxonomy" id="1906157"/>
    <lineage>
        <taxon>Bacteria</taxon>
        <taxon>Bacillati</taxon>
        <taxon>Candidatus Melainabacteria</taxon>
        <taxon>Candidatus Obscuribacterales</taxon>
        <taxon>Candidatus Obscuribacteraceae</taxon>
        <taxon>Candidatus Obscuribacter</taxon>
    </lineage>
</organism>
<proteinExistence type="predicted"/>
<sequence length="409" mass="43275">MKVNLTALAFAIVMAASAGNAALARDYFVSKKGTNADGLTWQSAWNEMNQIKWNQLLPGDRVVLDGGAFGGSMIYTSPMNIQATGSGLQFVIVSASNEPDRSGDVIINGQNKANSFGVVVQNSKNLVFQSQSRRGWLKIRNCSNGLYTRGSYQNYFQGLDIANCKVGAHLEGDSVTLNASDIHDNDRNVEIVNAYASTGTQSPSGLSSCWVYNKTNIPTNAPFSAGVVVSGNASIGGPSNALGNAWVTDSVIGPNVYRGVQNSVAGFQVRGSLFLNPIDSCLQLDNDTTVDRCTLFVTPKNILAQTHNTLNIRSGKNTIKNTIVYQGVVKSPLGISYGPANTQFGTLGNTTALSASMVDPQFVSPVGTYTADVSFAKLRNSSFKLKSGSPAAGTGAVVTSVDQVLVRPF</sequence>
<protein>
    <submittedName>
        <fullName evidence="2">Uncharacterized protein</fullName>
    </submittedName>
</protein>
<feature type="chain" id="PRO_5035286199" evidence="1">
    <location>
        <begin position="19"/>
        <end position="409"/>
    </location>
</feature>
<dbReference type="Proteomes" id="UP000664277">
    <property type="component" value="Unassembled WGS sequence"/>
</dbReference>
<evidence type="ECO:0000313" key="2">
    <source>
        <dbReference type="EMBL" id="MBN8662092.1"/>
    </source>
</evidence>
<dbReference type="SUPFAM" id="SSF51126">
    <property type="entry name" value="Pectin lyase-like"/>
    <property type="match status" value="1"/>
</dbReference>
<dbReference type="InterPro" id="IPR011050">
    <property type="entry name" value="Pectin_lyase_fold/virulence"/>
</dbReference>
<gene>
    <name evidence="2" type="ORF">J0M35_17120</name>
</gene>
<dbReference type="EMBL" id="JAFLCK010000030">
    <property type="protein sequence ID" value="MBN8662092.1"/>
    <property type="molecule type" value="Genomic_DNA"/>
</dbReference>
<name>A0A8J7PC98_9BACT</name>
<comment type="caution">
    <text evidence="2">The sequence shown here is derived from an EMBL/GenBank/DDBJ whole genome shotgun (WGS) entry which is preliminary data.</text>
</comment>